<evidence type="ECO:0000313" key="1">
    <source>
        <dbReference type="EMBL" id="VEL41261.1"/>
    </source>
</evidence>
<dbReference type="EMBL" id="CAAALY010268585">
    <property type="protein sequence ID" value="VEL41261.1"/>
    <property type="molecule type" value="Genomic_DNA"/>
</dbReference>
<reference evidence="1" key="1">
    <citation type="submission" date="2018-11" db="EMBL/GenBank/DDBJ databases">
        <authorList>
            <consortium name="Pathogen Informatics"/>
        </authorList>
    </citation>
    <scope>NUCLEOTIDE SEQUENCE</scope>
</reference>
<keyword evidence="2" id="KW-1185">Reference proteome</keyword>
<gene>
    <name evidence="1" type="ORF">PXEA_LOCUS34701</name>
</gene>
<proteinExistence type="predicted"/>
<evidence type="ECO:0000313" key="2">
    <source>
        <dbReference type="Proteomes" id="UP000784294"/>
    </source>
</evidence>
<dbReference type="OrthoDB" id="6278978at2759"/>
<dbReference type="AlphaFoldDB" id="A0A3S5FGZ4"/>
<comment type="caution">
    <text evidence="1">The sequence shown here is derived from an EMBL/GenBank/DDBJ whole genome shotgun (WGS) entry which is preliminary data.</text>
</comment>
<dbReference type="Proteomes" id="UP000784294">
    <property type="component" value="Unassembled WGS sequence"/>
</dbReference>
<name>A0A3S5FGZ4_9PLAT</name>
<sequence>MQEEIGLLLSATDPQVDKALTGHAPSVEFGASSDTPAATDTIAAIRNSSNSILARFDRLISNQMNSIKLLCQLARRLSVVDAKFACARYLSCADAVVVDTSNIHDVVSTDESEKAAKTASCAYLVGSTITSALTSERLAHTAASASAKIR</sequence>
<protein>
    <submittedName>
        <fullName evidence="1">Uncharacterized protein</fullName>
    </submittedName>
</protein>
<organism evidence="1 2">
    <name type="scientific">Protopolystoma xenopodis</name>
    <dbReference type="NCBI Taxonomy" id="117903"/>
    <lineage>
        <taxon>Eukaryota</taxon>
        <taxon>Metazoa</taxon>
        <taxon>Spiralia</taxon>
        <taxon>Lophotrochozoa</taxon>
        <taxon>Platyhelminthes</taxon>
        <taxon>Monogenea</taxon>
        <taxon>Polyopisthocotylea</taxon>
        <taxon>Polystomatidea</taxon>
        <taxon>Polystomatidae</taxon>
        <taxon>Protopolystoma</taxon>
    </lineage>
</organism>
<accession>A0A3S5FGZ4</accession>